<accession>A0A7Z9DJU0</accession>
<dbReference type="PRINTS" id="PR01217">
    <property type="entry name" value="PRICHEXTENSN"/>
</dbReference>
<evidence type="ECO:0000313" key="5">
    <source>
        <dbReference type="Proteomes" id="UP000352698"/>
    </source>
</evidence>
<reference evidence="4 5" key="1">
    <citation type="submission" date="2019-05" db="EMBL/GenBank/DDBJ databases">
        <authorList>
            <consortium name="Pathogen Informatics"/>
        </authorList>
    </citation>
    <scope>NUCLEOTIDE SEQUENCE [LARGE SCALE GENOMIC DNA]</scope>
    <source>
        <strain evidence="4 5">NCTC12204</strain>
    </source>
</reference>
<keyword evidence="2" id="KW-0812">Transmembrane</keyword>
<keyword evidence="3" id="KW-0732">Signal</keyword>
<evidence type="ECO:0000256" key="3">
    <source>
        <dbReference type="SAM" id="SignalP"/>
    </source>
</evidence>
<dbReference type="RefSeq" id="WP_016249917.1">
    <property type="nucleotide sequence ID" value="NZ_CABEEP010000001.1"/>
</dbReference>
<keyword evidence="2" id="KW-0472">Membrane</keyword>
<feature type="transmembrane region" description="Helical" evidence="2">
    <location>
        <begin position="373"/>
        <end position="389"/>
    </location>
</feature>
<dbReference type="Proteomes" id="UP000352698">
    <property type="component" value="Unassembled WGS sequence"/>
</dbReference>
<feature type="compositionally biased region" description="Basic and acidic residues" evidence="1">
    <location>
        <begin position="281"/>
        <end position="294"/>
    </location>
</feature>
<protein>
    <submittedName>
        <fullName evidence="4">LPXTG-motif protein cell wall anchor domain protein</fullName>
    </submittedName>
</protein>
<comment type="caution">
    <text evidence="4">The sequence shown here is derived from an EMBL/GenBank/DDBJ whole genome shotgun (WGS) entry which is preliminary data.</text>
</comment>
<gene>
    <name evidence="4" type="ORF">NCTC12204_01472</name>
</gene>
<feature type="chain" id="PRO_5044006032" evidence="3">
    <location>
        <begin position="23"/>
        <end position="399"/>
    </location>
</feature>
<proteinExistence type="predicted"/>
<name>A0A7Z9DJU0_ENTHR</name>
<dbReference type="EMBL" id="CABEEP010000001">
    <property type="protein sequence ID" value="VTQ64277.1"/>
    <property type="molecule type" value="Genomic_DNA"/>
</dbReference>
<feature type="region of interest" description="Disordered" evidence="1">
    <location>
        <begin position="169"/>
        <end position="294"/>
    </location>
</feature>
<evidence type="ECO:0000256" key="2">
    <source>
        <dbReference type="SAM" id="Phobius"/>
    </source>
</evidence>
<dbReference type="AlphaFoldDB" id="A0A7Z9DJU0"/>
<dbReference type="NCBIfam" id="TIGR01167">
    <property type="entry name" value="LPXTG_anchor"/>
    <property type="match status" value="1"/>
</dbReference>
<organism evidence="4 5">
    <name type="scientific">Enterococcus hirae</name>
    <dbReference type="NCBI Taxonomy" id="1354"/>
    <lineage>
        <taxon>Bacteria</taxon>
        <taxon>Bacillati</taxon>
        <taxon>Bacillota</taxon>
        <taxon>Bacilli</taxon>
        <taxon>Lactobacillales</taxon>
        <taxon>Enterococcaceae</taxon>
        <taxon>Enterococcus</taxon>
    </lineage>
</organism>
<keyword evidence="2" id="KW-1133">Transmembrane helix</keyword>
<feature type="signal peptide" evidence="3">
    <location>
        <begin position="1"/>
        <end position="22"/>
    </location>
</feature>
<evidence type="ECO:0000313" key="4">
    <source>
        <dbReference type="EMBL" id="VTQ64277.1"/>
    </source>
</evidence>
<sequence length="399" mass="44142">MNHLKLIMATVALTGLSVTAEATQQVKIEEHHPIVTKTKEPGWANVNCITLQDEFSTTNSGIMKFPVGKTVPVKASVSYSGDRQPISQSNVVFEKVDPALTIGYDPTTLQINGHKASFTFTVTLNQHLTKPALFTIKVADGSPTDNQHLTPYSQRQTVEEMLNVDEDNFTELPEIEPTDPTPEEKPDPVEPTDPTPEEKPDPVEPTDPTPEEKPDPVEPTDPTPEEKPDPVEPTDPTPEEKPDPVEPTDPTPEEKPDPVEPTDPTPEEKPDPVEPTDPTPDEMKKPQVEIEIPKKEEFPTVGESLIDVNTKNQVILPDMIKEKSHQMSLSGSFTPKNENNYEINNDNFSDNEKSLGNGISGQLPKTADKATPSFMYLGFTLIIFSIFGVRKLRNSEKQS</sequence>
<evidence type="ECO:0000256" key="1">
    <source>
        <dbReference type="SAM" id="MobiDB-lite"/>
    </source>
</evidence>